<keyword evidence="4" id="KW-1185">Reference proteome</keyword>
<feature type="region of interest" description="Disordered" evidence="2">
    <location>
        <begin position="774"/>
        <end position="797"/>
    </location>
</feature>
<evidence type="ECO:0000256" key="2">
    <source>
        <dbReference type="SAM" id="MobiDB-lite"/>
    </source>
</evidence>
<feature type="compositionally biased region" description="Polar residues" evidence="2">
    <location>
        <begin position="398"/>
        <end position="413"/>
    </location>
</feature>
<feature type="region of interest" description="Disordered" evidence="2">
    <location>
        <begin position="346"/>
        <end position="420"/>
    </location>
</feature>
<feature type="compositionally biased region" description="Basic and acidic residues" evidence="2">
    <location>
        <begin position="536"/>
        <end position="546"/>
    </location>
</feature>
<feature type="region of interest" description="Disordered" evidence="2">
    <location>
        <begin position="445"/>
        <end position="591"/>
    </location>
</feature>
<evidence type="ECO:0000256" key="1">
    <source>
        <dbReference type="SAM" id="Coils"/>
    </source>
</evidence>
<gene>
    <name evidence="3" type="ORF">CHIRRI_LOCUS631</name>
</gene>
<dbReference type="AlphaFoldDB" id="A0A9N9RJL4"/>
<protein>
    <submittedName>
        <fullName evidence="3">Uncharacterized protein</fullName>
    </submittedName>
</protein>
<evidence type="ECO:0000313" key="3">
    <source>
        <dbReference type="EMBL" id="CAG9797642.1"/>
    </source>
</evidence>
<accession>A0A9N9RJL4</accession>
<reference evidence="3" key="1">
    <citation type="submission" date="2022-01" db="EMBL/GenBank/DDBJ databases">
        <authorList>
            <person name="King R."/>
        </authorList>
    </citation>
    <scope>NUCLEOTIDE SEQUENCE</scope>
</reference>
<sequence>MAETRKLKTIEEIQAEYLEMSTNKGPETDAKNLASKLLHNNYKMCLFAKLCEQEVVERKENNTNDPKIELLKNAKASLEMLKQYYENIRTENSELRDERMELKLKRKRKRYFDKNKNMYVEYREKIFPMLMLDCDKKEELINELNKNASGNISETDLIQVTEELEKVTKENDLLAETEANIIEARRQNEVIEVETCRIQVRNMEMETEIRLFDEYLLENKITEMEDKMKDSNASTSKPDKKKRSEFKNPNDFPTLLDFLDKSKKFKQKKKRKLLTPANPPSKRRKNMTGSYSQHEKDGKKPNIQPSSPARSLKNSETEKTRVMESIGLKLNISSNNNSGMLQRTYASRNLGKPSTKPQVRRSLDQTDWDPSGPQRYPTMTCSPSSSSNSSNSRPALQRQKSSMNLSEKPQTPSLGREYRPTRRKAYHELETDENGHLLLQRFSSGPLFTYDDEPPKSQPPKTVQKSNVEPKVKSPFIRPEWNGKQSKPKPTKSGSLERMETNMNCASVSKQPTERGLRPRKSSKSQKISPKKVSPKKAEMKHDKKEIIRKKVKSPKKEVRKSRGKKKANKGTDNEMIVDEDSSSTDDNSNENQMIVDENNAMTSGDNTDKLMTVDENPLAADKVIVVDENLIVENSIDSNLNAVAQPEALITESSGNNGMEVDLNAQILQNDDTNMPDISSNDAEEVNMEQESPADNISNIEIFDMEIENVDPEASPEMSKSFEQLFCTSPNSSGNLELNKSFDFNFDNSRELSETDSSGNKVVDDFFNFDNGTNDKDDFFGDGSFKSNEGKADDFF</sequence>
<feature type="compositionally biased region" description="Polar residues" evidence="2">
    <location>
        <begin position="501"/>
        <end position="511"/>
    </location>
</feature>
<dbReference type="EMBL" id="OU895877">
    <property type="protein sequence ID" value="CAG9797642.1"/>
    <property type="molecule type" value="Genomic_DNA"/>
</dbReference>
<feature type="coiled-coil region" evidence="1">
    <location>
        <begin position="157"/>
        <end position="194"/>
    </location>
</feature>
<feature type="compositionally biased region" description="Basic residues" evidence="2">
    <location>
        <begin position="518"/>
        <end position="535"/>
    </location>
</feature>
<feature type="region of interest" description="Disordered" evidence="2">
    <location>
        <begin position="227"/>
        <end position="319"/>
    </location>
</feature>
<reference evidence="3" key="2">
    <citation type="submission" date="2022-10" db="EMBL/GenBank/DDBJ databases">
        <authorList>
            <consortium name="ENA_rothamsted_submissions"/>
            <consortium name="culmorum"/>
            <person name="King R."/>
        </authorList>
    </citation>
    <scope>NUCLEOTIDE SEQUENCE</scope>
</reference>
<name>A0A9N9RJL4_9DIPT</name>
<feature type="coiled-coil region" evidence="1">
    <location>
        <begin position="71"/>
        <end position="105"/>
    </location>
</feature>
<dbReference type="Proteomes" id="UP001153620">
    <property type="component" value="Chromosome 1"/>
</dbReference>
<evidence type="ECO:0000313" key="4">
    <source>
        <dbReference type="Proteomes" id="UP001153620"/>
    </source>
</evidence>
<organism evidence="3 4">
    <name type="scientific">Chironomus riparius</name>
    <dbReference type="NCBI Taxonomy" id="315576"/>
    <lineage>
        <taxon>Eukaryota</taxon>
        <taxon>Metazoa</taxon>
        <taxon>Ecdysozoa</taxon>
        <taxon>Arthropoda</taxon>
        <taxon>Hexapoda</taxon>
        <taxon>Insecta</taxon>
        <taxon>Pterygota</taxon>
        <taxon>Neoptera</taxon>
        <taxon>Endopterygota</taxon>
        <taxon>Diptera</taxon>
        <taxon>Nematocera</taxon>
        <taxon>Chironomoidea</taxon>
        <taxon>Chironomidae</taxon>
        <taxon>Chironominae</taxon>
        <taxon>Chironomus</taxon>
    </lineage>
</organism>
<proteinExistence type="predicted"/>
<feature type="compositionally biased region" description="Basic residues" evidence="2">
    <location>
        <begin position="263"/>
        <end position="273"/>
    </location>
</feature>
<keyword evidence="1" id="KW-0175">Coiled coil</keyword>
<feature type="compositionally biased region" description="Low complexity" evidence="2">
    <location>
        <begin position="382"/>
        <end position="392"/>
    </location>
</feature>
<feature type="compositionally biased region" description="Polar residues" evidence="2">
    <location>
        <begin position="303"/>
        <end position="312"/>
    </location>
</feature>
<feature type="compositionally biased region" description="Basic residues" evidence="2">
    <location>
        <begin position="547"/>
        <end position="569"/>
    </location>
</feature>